<dbReference type="Gene3D" id="3.90.180.10">
    <property type="entry name" value="Medium-chain alcohol dehydrogenases, catalytic domain"/>
    <property type="match status" value="1"/>
</dbReference>
<evidence type="ECO:0000259" key="4">
    <source>
        <dbReference type="SMART" id="SM00829"/>
    </source>
</evidence>
<dbReference type="AlphaFoldDB" id="A0AA39X0P1"/>
<dbReference type="FunFam" id="3.40.50.720:FF:000121">
    <property type="entry name" value="Prostaglandin reductase 2"/>
    <property type="match status" value="1"/>
</dbReference>
<dbReference type="PANTHER" id="PTHR43205">
    <property type="entry name" value="PROSTAGLANDIN REDUCTASE"/>
    <property type="match status" value="1"/>
</dbReference>
<keyword evidence="6" id="KW-1185">Reference proteome</keyword>
<organism evidence="5 6">
    <name type="scientific">Bombardia bombarda</name>
    <dbReference type="NCBI Taxonomy" id="252184"/>
    <lineage>
        <taxon>Eukaryota</taxon>
        <taxon>Fungi</taxon>
        <taxon>Dikarya</taxon>
        <taxon>Ascomycota</taxon>
        <taxon>Pezizomycotina</taxon>
        <taxon>Sordariomycetes</taxon>
        <taxon>Sordariomycetidae</taxon>
        <taxon>Sordariales</taxon>
        <taxon>Lasiosphaeriaceae</taxon>
        <taxon>Bombardia</taxon>
    </lineage>
</organism>
<keyword evidence="1" id="KW-0560">Oxidoreductase</keyword>
<dbReference type="InterPro" id="IPR041694">
    <property type="entry name" value="ADH_N_2"/>
</dbReference>
<dbReference type="InterPro" id="IPR045010">
    <property type="entry name" value="MDR_fam"/>
</dbReference>
<dbReference type="InterPro" id="IPR036291">
    <property type="entry name" value="NAD(P)-bd_dom_sf"/>
</dbReference>
<protein>
    <recommendedName>
        <fullName evidence="2">Dehydrogenase FUB6</fullName>
    </recommendedName>
    <alternativeName>
        <fullName evidence="3">Fusaric acid biosynthesis protein 6</fullName>
    </alternativeName>
</protein>
<dbReference type="InterPro" id="IPR020843">
    <property type="entry name" value="ER"/>
</dbReference>
<dbReference type="Proteomes" id="UP001174934">
    <property type="component" value="Unassembled WGS sequence"/>
</dbReference>
<comment type="caution">
    <text evidence="5">The sequence shown here is derived from an EMBL/GenBank/DDBJ whole genome shotgun (WGS) entry which is preliminary data.</text>
</comment>
<accession>A0AA39X0P1</accession>
<dbReference type="SUPFAM" id="SSF51735">
    <property type="entry name" value="NAD(P)-binding Rossmann-fold domains"/>
    <property type="match status" value="1"/>
</dbReference>
<dbReference type="CDD" id="cd05288">
    <property type="entry name" value="PGDH"/>
    <property type="match status" value="1"/>
</dbReference>
<dbReference type="PANTHER" id="PTHR43205:SF7">
    <property type="entry name" value="PROSTAGLANDIN REDUCTASE 1"/>
    <property type="match status" value="1"/>
</dbReference>
<dbReference type="EMBL" id="JAULSR010000003">
    <property type="protein sequence ID" value="KAK0625123.1"/>
    <property type="molecule type" value="Genomic_DNA"/>
</dbReference>
<evidence type="ECO:0000313" key="5">
    <source>
        <dbReference type="EMBL" id="KAK0625123.1"/>
    </source>
</evidence>
<dbReference type="InterPro" id="IPR011032">
    <property type="entry name" value="GroES-like_sf"/>
</dbReference>
<dbReference type="SMART" id="SM00829">
    <property type="entry name" value="PKS_ER"/>
    <property type="match status" value="1"/>
</dbReference>
<evidence type="ECO:0000313" key="6">
    <source>
        <dbReference type="Proteomes" id="UP001174934"/>
    </source>
</evidence>
<dbReference type="Pfam" id="PF00107">
    <property type="entry name" value="ADH_zinc_N"/>
    <property type="match status" value="1"/>
</dbReference>
<gene>
    <name evidence="5" type="ORF">B0T17DRAFT_617258</name>
</gene>
<dbReference type="GO" id="GO:0016628">
    <property type="term" value="F:oxidoreductase activity, acting on the CH-CH group of donors, NAD or NADP as acceptor"/>
    <property type="evidence" value="ECO:0007669"/>
    <property type="project" value="InterPro"/>
</dbReference>
<dbReference type="SUPFAM" id="SSF50129">
    <property type="entry name" value="GroES-like"/>
    <property type="match status" value="2"/>
</dbReference>
<dbReference type="Gene3D" id="3.40.50.720">
    <property type="entry name" value="NAD(P)-binding Rossmann-like Domain"/>
    <property type="match status" value="1"/>
</dbReference>
<name>A0AA39X0P1_9PEZI</name>
<feature type="domain" description="Enoyl reductase (ER)" evidence="4">
    <location>
        <begin position="20"/>
        <end position="344"/>
    </location>
</feature>
<evidence type="ECO:0000256" key="1">
    <source>
        <dbReference type="ARBA" id="ARBA00023002"/>
    </source>
</evidence>
<dbReference type="InterPro" id="IPR013149">
    <property type="entry name" value="ADH-like_C"/>
</dbReference>
<evidence type="ECO:0000256" key="2">
    <source>
        <dbReference type="ARBA" id="ARBA00069006"/>
    </source>
</evidence>
<evidence type="ECO:0000256" key="3">
    <source>
        <dbReference type="ARBA" id="ARBA00083301"/>
    </source>
</evidence>
<sequence length="349" mass="38124">MTQNKTLIFKKVPTTFPVPGEHLTVEDRGFDPSAPPPAGGITVENLWASLDPYQRGRMRPSGTKSYSAAYELDGPVSNDSVSRVLKSDSPDYKEGDLIVAHVPIAEYAVLSKEYLAAVRHKIDNPYNLDLGLFLGALGMPGRTAWSSLYEIGKPQKGETIFVSSAAGAVGQLVGQIAKREGLRVIGSVGTDEKLEFIEKELEFEGFNYKKEKPADALKRLAPNGIDIYYENVGAEHLEAALDAMRERGRIVASGMISQYNLAPGEQYGIKNLMLIVAKRITMRGFIVSDPDFGPVYHEDHQTKLQKWLADGSVKAKLDVTEGIDKAPEGLVGMLQGKNFGKAVVKIKAE</sequence>
<reference evidence="5" key="1">
    <citation type="submission" date="2023-06" db="EMBL/GenBank/DDBJ databases">
        <title>Genome-scale phylogeny and comparative genomics of the fungal order Sordariales.</title>
        <authorList>
            <consortium name="Lawrence Berkeley National Laboratory"/>
            <person name="Hensen N."/>
            <person name="Bonometti L."/>
            <person name="Westerberg I."/>
            <person name="Brannstrom I.O."/>
            <person name="Guillou S."/>
            <person name="Cros-Aarteil S."/>
            <person name="Calhoun S."/>
            <person name="Haridas S."/>
            <person name="Kuo A."/>
            <person name="Mondo S."/>
            <person name="Pangilinan J."/>
            <person name="Riley R."/>
            <person name="LaButti K."/>
            <person name="Andreopoulos B."/>
            <person name="Lipzen A."/>
            <person name="Chen C."/>
            <person name="Yanf M."/>
            <person name="Daum C."/>
            <person name="Ng V."/>
            <person name="Clum A."/>
            <person name="Steindorff A."/>
            <person name="Ohm R."/>
            <person name="Martin F."/>
            <person name="Silar P."/>
            <person name="Natvig D."/>
            <person name="Lalanne C."/>
            <person name="Gautier V."/>
            <person name="Ament-velasquez S.L."/>
            <person name="Kruys A."/>
            <person name="Hutchinson M.I."/>
            <person name="Powell A.J."/>
            <person name="Barry K."/>
            <person name="Miller A.N."/>
            <person name="Grigoriev I.V."/>
            <person name="Debuchy R."/>
            <person name="Gladieux P."/>
            <person name="Thoren M.H."/>
            <person name="Johannesson H."/>
        </authorList>
    </citation>
    <scope>NUCLEOTIDE SEQUENCE</scope>
    <source>
        <strain evidence="5">SMH3391-2</strain>
    </source>
</reference>
<proteinExistence type="predicted"/>
<dbReference type="Pfam" id="PF16884">
    <property type="entry name" value="ADH_N_2"/>
    <property type="match status" value="1"/>
</dbReference>